<keyword evidence="6" id="KW-0482">Metalloprotease</keyword>
<protein>
    <submittedName>
        <fullName evidence="10">Peptidase M14</fullName>
    </submittedName>
</protein>
<dbReference type="AlphaFoldDB" id="A0A2S7ITD4"/>
<evidence type="ECO:0000256" key="3">
    <source>
        <dbReference type="ARBA" id="ARBA00022670"/>
    </source>
</evidence>
<dbReference type="PANTHER" id="PTHR11705:SF143">
    <property type="entry name" value="SLL0236 PROTEIN"/>
    <property type="match status" value="1"/>
</dbReference>
<dbReference type="GO" id="GO:0008270">
    <property type="term" value="F:zinc ion binding"/>
    <property type="evidence" value="ECO:0007669"/>
    <property type="project" value="InterPro"/>
</dbReference>
<dbReference type="Proteomes" id="UP000239590">
    <property type="component" value="Unassembled WGS sequence"/>
</dbReference>
<evidence type="ECO:0000256" key="4">
    <source>
        <dbReference type="ARBA" id="ARBA00022801"/>
    </source>
</evidence>
<feature type="signal peptide" evidence="8">
    <location>
        <begin position="1"/>
        <end position="18"/>
    </location>
</feature>
<accession>A0A2S7ITD4</accession>
<evidence type="ECO:0000256" key="1">
    <source>
        <dbReference type="ARBA" id="ARBA00001947"/>
    </source>
</evidence>
<evidence type="ECO:0000256" key="7">
    <source>
        <dbReference type="PROSITE-ProRule" id="PRU01379"/>
    </source>
</evidence>
<comment type="cofactor">
    <cofactor evidence="1">
        <name>Zn(2+)</name>
        <dbReference type="ChEBI" id="CHEBI:29105"/>
    </cofactor>
</comment>
<evidence type="ECO:0000256" key="8">
    <source>
        <dbReference type="SAM" id="SignalP"/>
    </source>
</evidence>
<comment type="caution">
    <text evidence="10">The sequence shown here is derived from an EMBL/GenBank/DDBJ whole genome shotgun (WGS) entry which is preliminary data.</text>
</comment>
<name>A0A2S7ITD4_9BACT</name>
<dbReference type="SUPFAM" id="SSF53187">
    <property type="entry name" value="Zn-dependent exopeptidases"/>
    <property type="match status" value="1"/>
</dbReference>
<evidence type="ECO:0000256" key="6">
    <source>
        <dbReference type="ARBA" id="ARBA00023049"/>
    </source>
</evidence>
<evidence type="ECO:0000259" key="9">
    <source>
        <dbReference type="PROSITE" id="PS52035"/>
    </source>
</evidence>
<feature type="chain" id="PRO_5015546783" evidence="8">
    <location>
        <begin position="19"/>
        <end position="413"/>
    </location>
</feature>
<dbReference type="OrthoDB" id="1119199at2"/>
<dbReference type="Pfam" id="PF00246">
    <property type="entry name" value="Peptidase_M14"/>
    <property type="match status" value="1"/>
</dbReference>
<feature type="active site" description="Proton donor/acceptor" evidence="7">
    <location>
        <position position="247"/>
    </location>
</feature>
<keyword evidence="11" id="KW-1185">Reference proteome</keyword>
<feature type="domain" description="Peptidase M14" evidence="9">
    <location>
        <begin position="33"/>
        <end position="294"/>
    </location>
</feature>
<gene>
    <name evidence="10" type="ORF">C5O19_01085</name>
</gene>
<evidence type="ECO:0000313" key="11">
    <source>
        <dbReference type="Proteomes" id="UP000239590"/>
    </source>
</evidence>
<comment type="similarity">
    <text evidence="2 7">Belongs to the peptidase M14 family.</text>
</comment>
<keyword evidence="5" id="KW-0862">Zinc</keyword>
<evidence type="ECO:0000256" key="5">
    <source>
        <dbReference type="ARBA" id="ARBA00022833"/>
    </source>
</evidence>
<dbReference type="EMBL" id="PTRA01000001">
    <property type="protein sequence ID" value="PQA60946.1"/>
    <property type="molecule type" value="Genomic_DNA"/>
</dbReference>
<evidence type="ECO:0000313" key="10">
    <source>
        <dbReference type="EMBL" id="PQA60946.1"/>
    </source>
</evidence>
<keyword evidence="3" id="KW-0645">Protease</keyword>
<proteinExistence type="inferred from homology"/>
<organism evidence="10 11">
    <name type="scientific">Siphonobacter curvatus</name>
    <dbReference type="NCBI Taxonomy" id="2094562"/>
    <lineage>
        <taxon>Bacteria</taxon>
        <taxon>Pseudomonadati</taxon>
        <taxon>Bacteroidota</taxon>
        <taxon>Cytophagia</taxon>
        <taxon>Cytophagales</taxon>
        <taxon>Cytophagaceae</taxon>
        <taxon>Siphonobacter</taxon>
    </lineage>
</organism>
<sequence length="413" mass="46944">MKYAFVFLWLGVALAANAQPMSQQVFDSHETFKEKALTERRFRHQDLLPLLEKVKTQFEVTEVGKSTEGRSLNLVKMGSGPTKVLLWSQMHGDEATATMAIFDLFRFFSASNDSFDTLRREILEKTTLYFVPMLNPDGAEAWTRRTALGIDMNRDALRLQTPEGRLLKQLQQTLQPAFAFNLHDQEPRYSAGKTKNLATISFLATAYNEAREVNPVRKRSMQLIVSLNRTLQTFIPNQVGRFSDEFEPRAFGDNIQKWGSSLILIESGGYANDPEKQQIRRLNYVALLSGLQAIASGSYETEAIEAYEEIPENRRSIFDLIIRNVRVLKKGKTVLTDLAINRQELAVFNRPEKWYVRGTVEEFGDCSVFFGTRELDGTDLVIDTDVKLGSKADFVLKSADGKIKYRIENGLVK</sequence>
<evidence type="ECO:0000256" key="2">
    <source>
        <dbReference type="ARBA" id="ARBA00005988"/>
    </source>
</evidence>
<reference evidence="11" key="1">
    <citation type="submission" date="2018-02" db="EMBL/GenBank/DDBJ databases">
        <title>Genome sequencing of Solimonas sp. HR-BB.</title>
        <authorList>
            <person name="Lee Y."/>
            <person name="Jeon C.O."/>
        </authorList>
    </citation>
    <scope>NUCLEOTIDE SEQUENCE [LARGE SCALE GENOMIC DNA]</scope>
    <source>
        <strain evidence="11">HR-U</strain>
    </source>
</reference>
<dbReference type="GO" id="GO:0006508">
    <property type="term" value="P:proteolysis"/>
    <property type="evidence" value="ECO:0007669"/>
    <property type="project" value="UniProtKB-KW"/>
</dbReference>
<dbReference type="GO" id="GO:0005615">
    <property type="term" value="C:extracellular space"/>
    <property type="evidence" value="ECO:0007669"/>
    <property type="project" value="TreeGrafter"/>
</dbReference>
<dbReference type="Gene3D" id="3.40.630.10">
    <property type="entry name" value="Zn peptidases"/>
    <property type="match status" value="1"/>
</dbReference>
<keyword evidence="8" id="KW-0732">Signal</keyword>
<dbReference type="InterPro" id="IPR000834">
    <property type="entry name" value="Peptidase_M14"/>
</dbReference>
<dbReference type="GO" id="GO:0004181">
    <property type="term" value="F:metallocarboxypeptidase activity"/>
    <property type="evidence" value="ECO:0007669"/>
    <property type="project" value="InterPro"/>
</dbReference>
<dbReference type="PROSITE" id="PS52035">
    <property type="entry name" value="PEPTIDASE_M14"/>
    <property type="match status" value="1"/>
</dbReference>
<keyword evidence="4" id="KW-0378">Hydrolase</keyword>
<dbReference type="PANTHER" id="PTHR11705">
    <property type="entry name" value="PROTEASE FAMILY M14 CARBOXYPEPTIDASE A,B"/>
    <property type="match status" value="1"/>
</dbReference>